<evidence type="ECO:0000313" key="4">
    <source>
        <dbReference type="Proteomes" id="UP001519332"/>
    </source>
</evidence>
<feature type="region of interest" description="Disordered" evidence="1">
    <location>
        <begin position="1"/>
        <end position="27"/>
    </location>
</feature>
<organism evidence="3 4">
    <name type="scientific">Kibdelosporangium banguiense</name>
    <dbReference type="NCBI Taxonomy" id="1365924"/>
    <lineage>
        <taxon>Bacteria</taxon>
        <taxon>Bacillati</taxon>
        <taxon>Actinomycetota</taxon>
        <taxon>Actinomycetes</taxon>
        <taxon>Pseudonocardiales</taxon>
        <taxon>Pseudonocardiaceae</taxon>
        <taxon>Kibdelosporangium</taxon>
    </lineage>
</organism>
<comment type="caution">
    <text evidence="3">The sequence shown here is derived from an EMBL/GenBank/DDBJ whole genome shotgun (WGS) entry which is preliminary data.</text>
</comment>
<keyword evidence="2" id="KW-0472">Membrane</keyword>
<feature type="compositionally biased region" description="Low complexity" evidence="1">
    <location>
        <begin position="180"/>
        <end position="189"/>
    </location>
</feature>
<gene>
    <name evidence="3" type="ORF">JOF56_003614</name>
</gene>
<feature type="compositionally biased region" description="Basic and acidic residues" evidence="1">
    <location>
        <begin position="1"/>
        <end position="24"/>
    </location>
</feature>
<evidence type="ECO:0000256" key="2">
    <source>
        <dbReference type="SAM" id="Phobius"/>
    </source>
</evidence>
<keyword evidence="2" id="KW-1133">Transmembrane helix</keyword>
<feature type="region of interest" description="Disordered" evidence="1">
    <location>
        <begin position="99"/>
        <end position="203"/>
    </location>
</feature>
<evidence type="ECO:0000256" key="1">
    <source>
        <dbReference type="SAM" id="MobiDB-lite"/>
    </source>
</evidence>
<evidence type="ECO:0000313" key="3">
    <source>
        <dbReference type="EMBL" id="MBP2323229.1"/>
    </source>
</evidence>
<protein>
    <submittedName>
        <fullName evidence="3">HAMP domain-containing protein</fullName>
    </submittedName>
</protein>
<feature type="compositionally biased region" description="Basic and acidic residues" evidence="1">
    <location>
        <begin position="136"/>
        <end position="146"/>
    </location>
</feature>
<keyword evidence="4" id="KW-1185">Reference proteome</keyword>
<keyword evidence="2" id="KW-0812">Transmembrane</keyword>
<feature type="compositionally biased region" description="Basic residues" evidence="1">
    <location>
        <begin position="99"/>
        <end position="110"/>
    </location>
</feature>
<proteinExistence type="predicted"/>
<accession>A0ABS4TGW3</accession>
<dbReference type="EMBL" id="JAGINW010000001">
    <property type="protein sequence ID" value="MBP2323229.1"/>
    <property type="molecule type" value="Genomic_DNA"/>
</dbReference>
<reference evidence="3 4" key="1">
    <citation type="submission" date="2021-03" db="EMBL/GenBank/DDBJ databases">
        <title>Sequencing the genomes of 1000 actinobacteria strains.</title>
        <authorList>
            <person name="Klenk H.-P."/>
        </authorList>
    </citation>
    <scope>NUCLEOTIDE SEQUENCE [LARGE SCALE GENOMIC DNA]</scope>
    <source>
        <strain evidence="3 4">DSM 46670</strain>
    </source>
</reference>
<feature type="transmembrane region" description="Helical" evidence="2">
    <location>
        <begin position="75"/>
        <end position="95"/>
    </location>
</feature>
<name>A0ABS4TGW3_9PSEU</name>
<dbReference type="Proteomes" id="UP001519332">
    <property type="component" value="Unassembled WGS sequence"/>
</dbReference>
<dbReference type="RefSeq" id="WP_209639282.1">
    <property type="nucleotide sequence ID" value="NZ_JAGINW010000001.1"/>
</dbReference>
<sequence length="203" mass="21034">MRQQVRDRPVRGQDADPDIRKSDRGCQPVDLASGPLVRLAEADDTGMVSVHVPQRHGVGDTSNRAERMATALTDLLAVAIGGAVADLIIAVHLSVRRYRTHHRVPHRKLRARAEARGKPATGSPAPCGAPAAGPELRVDRAARRGSADPPASVEPQPAPGPSSLSNPGAGPQAGVRCRAPDMAPDAAGAADHKQAAPATRSAA</sequence>
<feature type="compositionally biased region" description="Low complexity" evidence="1">
    <location>
        <begin position="119"/>
        <end position="134"/>
    </location>
</feature>